<accession>A0A2N0R1T9</accession>
<gene>
    <name evidence="4" type="ORF">RhiirA1_541706</name>
</gene>
<reference evidence="4 5" key="1">
    <citation type="submission" date="2017-10" db="EMBL/GenBank/DDBJ databases">
        <title>Extensive intraspecific genome diversity in a model arbuscular mycorrhizal fungus.</title>
        <authorList>
            <person name="Chen E.C.H."/>
            <person name="Morin E."/>
            <person name="Baudet D."/>
            <person name="Noel J."/>
            <person name="Ndikumana S."/>
            <person name="Charron P."/>
            <person name="St-Onge C."/>
            <person name="Giorgi J."/>
            <person name="Grigoriev I.V."/>
            <person name="Roux C."/>
            <person name="Martin F.M."/>
            <person name="Corradi N."/>
        </authorList>
    </citation>
    <scope>NUCLEOTIDE SEQUENCE [LARGE SCALE GENOMIC DNA]</scope>
    <source>
        <strain evidence="4 5">A1</strain>
    </source>
</reference>
<dbReference type="InterPro" id="IPR016093">
    <property type="entry name" value="MIR_motif"/>
</dbReference>
<evidence type="ECO:0000259" key="3">
    <source>
        <dbReference type="PROSITE" id="PS50919"/>
    </source>
</evidence>
<reference evidence="4 5" key="2">
    <citation type="submission" date="2017-10" db="EMBL/GenBank/DDBJ databases">
        <title>Genome analyses suggest a sexual origin of heterokaryosis in a supposedly ancient asexual fungus.</title>
        <authorList>
            <person name="Corradi N."/>
            <person name="Sedzielewska K."/>
            <person name="Noel J."/>
            <person name="Charron P."/>
            <person name="Farinelli L."/>
            <person name="Marton T."/>
            <person name="Kruger M."/>
            <person name="Pelin A."/>
            <person name="Brachmann A."/>
            <person name="Corradi N."/>
        </authorList>
    </citation>
    <scope>NUCLEOTIDE SEQUENCE [LARGE SCALE GENOMIC DNA]</scope>
    <source>
        <strain evidence="4 5">A1</strain>
    </source>
</reference>
<comment type="caution">
    <text evidence="4">The sequence shown here is derived from an EMBL/GenBank/DDBJ whole genome shotgun (WGS) entry which is preliminary data.</text>
</comment>
<dbReference type="VEuPathDB" id="FungiDB:RhiirA1_541706"/>
<dbReference type="Gene3D" id="2.80.10.50">
    <property type="match status" value="1"/>
</dbReference>
<feature type="domain" description="MIR" evidence="3">
    <location>
        <begin position="130"/>
        <end position="187"/>
    </location>
</feature>
<dbReference type="PANTHER" id="PTHR46809:SF2">
    <property type="entry name" value="GH21273P"/>
    <property type="match status" value="1"/>
</dbReference>
<dbReference type="EMBL" id="LLXH01001883">
    <property type="protein sequence ID" value="PKC57250.1"/>
    <property type="molecule type" value="Genomic_DNA"/>
</dbReference>
<keyword evidence="2" id="KW-0677">Repeat</keyword>
<dbReference type="Proteomes" id="UP000232688">
    <property type="component" value="Unassembled WGS sequence"/>
</dbReference>
<dbReference type="AlphaFoldDB" id="A0A2N0R1T9"/>
<proteinExistence type="predicted"/>
<dbReference type="InterPro" id="IPR036300">
    <property type="entry name" value="MIR_dom_sf"/>
</dbReference>
<dbReference type="PROSITE" id="PS50919">
    <property type="entry name" value="MIR"/>
    <property type="match status" value="1"/>
</dbReference>
<sequence length="236" mass="26931">MMKFAVKEWAELISGPISMKVQDQRIFKHADLPAVKDKLSITLRLKIHKHSSDWSTVFHKGTEHLIRTPTLLLIPNKSSLHARFTGNWDSNAGIWELDDGLALNKCNVRYFNWRLSPEEVMEDFINESQRKPIVYGSKIALKHLSTGKYLSTKGVKYDFGPNNQQYMIICNGQEIDTENDVWTLIETSDKGINEGDPVSLNNIIGFKHKSTGYYLHSHNTYNGKVTPISKQQQGIV</sequence>
<dbReference type="PANTHER" id="PTHR46809">
    <property type="entry name" value="STROMAL CELL-DERIVED FACTOR 2-LIKE PROTEIN"/>
    <property type="match status" value="1"/>
</dbReference>
<organism evidence="4 5">
    <name type="scientific">Rhizophagus irregularis</name>
    <dbReference type="NCBI Taxonomy" id="588596"/>
    <lineage>
        <taxon>Eukaryota</taxon>
        <taxon>Fungi</taxon>
        <taxon>Fungi incertae sedis</taxon>
        <taxon>Mucoromycota</taxon>
        <taxon>Glomeromycotina</taxon>
        <taxon>Glomeromycetes</taxon>
        <taxon>Glomerales</taxon>
        <taxon>Glomeraceae</taxon>
        <taxon>Rhizophagus</taxon>
    </lineage>
</organism>
<keyword evidence="1" id="KW-0732">Signal</keyword>
<name>A0A2N0R1T9_9GLOM</name>
<evidence type="ECO:0000256" key="1">
    <source>
        <dbReference type="ARBA" id="ARBA00022729"/>
    </source>
</evidence>
<dbReference type="VEuPathDB" id="FungiDB:FUN_010748"/>
<evidence type="ECO:0000256" key="2">
    <source>
        <dbReference type="ARBA" id="ARBA00022737"/>
    </source>
</evidence>
<dbReference type="SUPFAM" id="SSF82109">
    <property type="entry name" value="MIR domain"/>
    <property type="match status" value="1"/>
</dbReference>
<evidence type="ECO:0000313" key="4">
    <source>
        <dbReference type="EMBL" id="PKC57250.1"/>
    </source>
</evidence>
<protein>
    <recommendedName>
        <fullName evidence="3">MIR domain-containing protein</fullName>
    </recommendedName>
</protein>
<evidence type="ECO:0000313" key="5">
    <source>
        <dbReference type="Proteomes" id="UP000232688"/>
    </source>
</evidence>